<proteinExistence type="predicted"/>
<dbReference type="EMBL" id="BGZK01000407">
    <property type="protein sequence ID" value="GBP41891.1"/>
    <property type="molecule type" value="Genomic_DNA"/>
</dbReference>
<accession>A0A4C1VT63</accession>
<gene>
    <name evidence="1" type="ORF">EVAR_86861_1</name>
</gene>
<sequence>MSRGTSDVRMYGMYGTRIRVMPCRDIDGGIWIRIDSMRTSFSRVQADGRLVPDIRHGGIFSTLLKLSVSTRTELGSYRIRKLSAKRCLFGRWIHLSRTPPVAASTVHACAGAGSWLRSRSAGPPAPLPVRGFGDAFIRYRSLATPSAHTRAIVWSLTVPMPSRKTTRAPPVEEQTYEHNL</sequence>
<keyword evidence="2" id="KW-1185">Reference proteome</keyword>
<reference evidence="1 2" key="1">
    <citation type="journal article" date="2019" name="Commun. Biol.">
        <title>The bagworm genome reveals a unique fibroin gene that provides high tensile strength.</title>
        <authorList>
            <person name="Kono N."/>
            <person name="Nakamura H."/>
            <person name="Ohtoshi R."/>
            <person name="Tomita M."/>
            <person name="Numata K."/>
            <person name="Arakawa K."/>
        </authorList>
    </citation>
    <scope>NUCLEOTIDE SEQUENCE [LARGE SCALE GENOMIC DNA]</scope>
</reference>
<dbReference type="Proteomes" id="UP000299102">
    <property type="component" value="Unassembled WGS sequence"/>
</dbReference>
<comment type="caution">
    <text evidence="1">The sequence shown here is derived from an EMBL/GenBank/DDBJ whole genome shotgun (WGS) entry which is preliminary data.</text>
</comment>
<name>A0A4C1VT63_EUMVA</name>
<evidence type="ECO:0000313" key="1">
    <source>
        <dbReference type="EMBL" id="GBP41891.1"/>
    </source>
</evidence>
<evidence type="ECO:0000313" key="2">
    <source>
        <dbReference type="Proteomes" id="UP000299102"/>
    </source>
</evidence>
<organism evidence="1 2">
    <name type="scientific">Eumeta variegata</name>
    <name type="common">Bagworm moth</name>
    <name type="synonym">Eumeta japonica</name>
    <dbReference type="NCBI Taxonomy" id="151549"/>
    <lineage>
        <taxon>Eukaryota</taxon>
        <taxon>Metazoa</taxon>
        <taxon>Ecdysozoa</taxon>
        <taxon>Arthropoda</taxon>
        <taxon>Hexapoda</taxon>
        <taxon>Insecta</taxon>
        <taxon>Pterygota</taxon>
        <taxon>Neoptera</taxon>
        <taxon>Endopterygota</taxon>
        <taxon>Lepidoptera</taxon>
        <taxon>Glossata</taxon>
        <taxon>Ditrysia</taxon>
        <taxon>Tineoidea</taxon>
        <taxon>Psychidae</taxon>
        <taxon>Oiketicinae</taxon>
        <taxon>Eumeta</taxon>
    </lineage>
</organism>
<dbReference type="AlphaFoldDB" id="A0A4C1VT63"/>
<protein>
    <submittedName>
        <fullName evidence="1">Uncharacterized protein</fullName>
    </submittedName>
</protein>